<protein>
    <submittedName>
        <fullName evidence="1">Uncharacterized protein</fullName>
    </submittedName>
</protein>
<evidence type="ECO:0000313" key="1">
    <source>
        <dbReference type="EMBL" id="SBT43587.1"/>
    </source>
</evidence>
<reference evidence="2" key="1">
    <citation type="submission" date="2016-06" db="EMBL/GenBank/DDBJ databases">
        <authorList>
            <person name="Varghese N."/>
            <person name="Submissions Spin"/>
        </authorList>
    </citation>
    <scope>NUCLEOTIDE SEQUENCE [LARGE SCALE GENOMIC DNA]</scope>
    <source>
        <strain evidence="2">DSM 44815</strain>
    </source>
</reference>
<name>A0A1A8ZHT1_9ACTN</name>
<dbReference type="AlphaFoldDB" id="A0A1A8ZHT1"/>
<evidence type="ECO:0000313" key="2">
    <source>
        <dbReference type="Proteomes" id="UP000199385"/>
    </source>
</evidence>
<dbReference type="OrthoDB" id="454565at2"/>
<proteinExistence type="predicted"/>
<dbReference type="EMBL" id="LT594323">
    <property type="protein sequence ID" value="SBT43587.1"/>
    <property type="molecule type" value="Genomic_DNA"/>
</dbReference>
<organism evidence="1 2">
    <name type="scientific">Micromonospora auratinigra</name>
    <dbReference type="NCBI Taxonomy" id="261654"/>
    <lineage>
        <taxon>Bacteria</taxon>
        <taxon>Bacillati</taxon>
        <taxon>Actinomycetota</taxon>
        <taxon>Actinomycetes</taxon>
        <taxon>Micromonosporales</taxon>
        <taxon>Micromonosporaceae</taxon>
        <taxon>Micromonospora</taxon>
    </lineage>
</organism>
<gene>
    <name evidence="1" type="ORF">GA0070611_2376</name>
</gene>
<sequence length="178" mass="19085">MAIVFELVVNFGDDDIAARAAHRRVVGAPPLVAGGRDVRLHEPLLGRARGLDGSPYLLMSVIPVGVGWGVALDQEHEPVRLSAPQLTGLGHQLYRLLAGFTGYRAARVGWDPEAFTDPAELRQEWADELRSGALPGLVLAEDVLPGMRGAAFTPFTTGFVWLPYTGEQESALTWGSAG</sequence>
<dbReference type="RefSeq" id="WP_157740304.1">
    <property type="nucleotide sequence ID" value="NZ_LT594323.1"/>
</dbReference>
<dbReference type="Proteomes" id="UP000199385">
    <property type="component" value="Chromosome I"/>
</dbReference>
<keyword evidence="2" id="KW-1185">Reference proteome</keyword>
<accession>A0A1A8ZHT1</accession>
<dbReference type="PATRIC" id="fig|261654.4.peg.2424"/>